<proteinExistence type="predicted"/>
<gene>
    <name evidence="1" type="ORF">EDD18DRAFT_1140619</name>
</gene>
<keyword evidence="2" id="KW-1185">Reference proteome</keyword>
<comment type="caution">
    <text evidence="1">The sequence shown here is derived from an EMBL/GenBank/DDBJ whole genome shotgun (WGS) entry which is preliminary data.</text>
</comment>
<sequence length="267" mass="30553">MANVIRSAKSGNRWTTNELEAYNIVIKEQNENTFFEKPLPAYHGPADFLQHEHTNVRLDVASNSLLKRLDLAADVVEGEESAVDDFVAELLRTLGYERQYTVVRTRKNIRFLMCGEHVHATTDVCLLDAESLVLLLVQEDKSHIDPMDPESQLIAEVIAAFQENNRRRTRLFLEPLPVQIIPGITMVGTFPTFYKIAVTSELDQSIRHGQYPATQTVVYRHTPRVPRRRNEGMRPLPSRKLLVRCYEAFKRVVLPDGDEANEDNQNV</sequence>
<dbReference type="Proteomes" id="UP001175228">
    <property type="component" value="Unassembled WGS sequence"/>
</dbReference>
<evidence type="ECO:0000313" key="1">
    <source>
        <dbReference type="EMBL" id="KAK0502403.1"/>
    </source>
</evidence>
<dbReference type="AlphaFoldDB" id="A0AA39QIV0"/>
<accession>A0AA39QIV0</accession>
<name>A0AA39QIV0_9AGAR</name>
<reference evidence="1" key="1">
    <citation type="submission" date="2023-06" db="EMBL/GenBank/DDBJ databases">
        <authorList>
            <consortium name="Lawrence Berkeley National Laboratory"/>
            <person name="Ahrendt S."/>
            <person name="Sahu N."/>
            <person name="Indic B."/>
            <person name="Wong-Bajracharya J."/>
            <person name="Merenyi Z."/>
            <person name="Ke H.-M."/>
            <person name="Monk M."/>
            <person name="Kocsube S."/>
            <person name="Drula E."/>
            <person name="Lipzen A."/>
            <person name="Balint B."/>
            <person name="Henrissat B."/>
            <person name="Andreopoulos B."/>
            <person name="Martin F.M."/>
            <person name="Harder C.B."/>
            <person name="Rigling D."/>
            <person name="Ford K.L."/>
            <person name="Foster G.D."/>
            <person name="Pangilinan J."/>
            <person name="Papanicolaou A."/>
            <person name="Barry K."/>
            <person name="LaButti K."/>
            <person name="Viragh M."/>
            <person name="Koriabine M."/>
            <person name="Yan M."/>
            <person name="Riley R."/>
            <person name="Champramary S."/>
            <person name="Plett K.L."/>
            <person name="Tsai I.J."/>
            <person name="Slot J."/>
            <person name="Sipos G."/>
            <person name="Plett J."/>
            <person name="Nagy L.G."/>
            <person name="Grigoriev I.V."/>
        </authorList>
    </citation>
    <scope>NUCLEOTIDE SEQUENCE</scope>
    <source>
        <strain evidence="1">HWK02</strain>
    </source>
</reference>
<evidence type="ECO:0000313" key="2">
    <source>
        <dbReference type="Proteomes" id="UP001175228"/>
    </source>
</evidence>
<organism evidence="1 2">
    <name type="scientific">Armillaria luteobubalina</name>
    <dbReference type="NCBI Taxonomy" id="153913"/>
    <lineage>
        <taxon>Eukaryota</taxon>
        <taxon>Fungi</taxon>
        <taxon>Dikarya</taxon>
        <taxon>Basidiomycota</taxon>
        <taxon>Agaricomycotina</taxon>
        <taxon>Agaricomycetes</taxon>
        <taxon>Agaricomycetidae</taxon>
        <taxon>Agaricales</taxon>
        <taxon>Marasmiineae</taxon>
        <taxon>Physalacriaceae</taxon>
        <taxon>Armillaria</taxon>
    </lineage>
</organism>
<dbReference type="EMBL" id="JAUEPU010000005">
    <property type="protein sequence ID" value="KAK0502403.1"/>
    <property type="molecule type" value="Genomic_DNA"/>
</dbReference>
<protein>
    <submittedName>
        <fullName evidence="1">Uncharacterized protein</fullName>
    </submittedName>
</protein>